<evidence type="ECO:0000313" key="6">
    <source>
        <dbReference type="WBParaSite" id="Gr19_v10_g4945.t1"/>
    </source>
</evidence>
<protein>
    <submittedName>
        <fullName evidence="6">Protein kinase domain-containing protein</fullName>
    </submittedName>
</protein>
<dbReference type="PANTHER" id="PTHR44167:SF24">
    <property type="entry name" value="SERINE_THREONINE-PROTEIN KINASE CHK2"/>
    <property type="match status" value="1"/>
</dbReference>
<proteinExistence type="predicted"/>
<feature type="domain" description="Protein kinase" evidence="4">
    <location>
        <begin position="166"/>
        <end position="513"/>
    </location>
</feature>
<feature type="compositionally biased region" description="Basic and acidic residues" evidence="2">
    <location>
        <begin position="647"/>
        <end position="664"/>
    </location>
</feature>
<feature type="compositionally biased region" description="Acidic residues" evidence="2">
    <location>
        <begin position="46"/>
        <end position="70"/>
    </location>
</feature>
<evidence type="ECO:0000256" key="3">
    <source>
        <dbReference type="SAM" id="SignalP"/>
    </source>
</evidence>
<dbReference type="GO" id="GO:0004674">
    <property type="term" value="F:protein serine/threonine kinase activity"/>
    <property type="evidence" value="ECO:0007669"/>
    <property type="project" value="TreeGrafter"/>
</dbReference>
<dbReference type="WBParaSite" id="Gr19_v10_g4945.t1">
    <property type="protein sequence ID" value="Gr19_v10_g4945.t1"/>
    <property type="gene ID" value="Gr19_v10_g4945"/>
</dbReference>
<evidence type="ECO:0000256" key="2">
    <source>
        <dbReference type="SAM" id="MobiDB-lite"/>
    </source>
</evidence>
<keyword evidence="3" id="KW-0732">Signal</keyword>
<evidence type="ECO:0000313" key="5">
    <source>
        <dbReference type="Proteomes" id="UP000887572"/>
    </source>
</evidence>
<dbReference type="GO" id="GO:0005634">
    <property type="term" value="C:nucleus"/>
    <property type="evidence" value="ECO:0007669"/>
    <property type="project" value="TreeGrafter"/>
</dbReference>
<dbReference type="AlphaFoldDB" id="A0A914HXI2"/>
<dbReference type="GO" id="GO:0044773">
    <property type="term" value="P:mitotic DNA damage checkpoint signaling"/>
    <property type="evidence" value="ECO:0007669"/>
    <property type="project" value="TreeGrafter"/>
</dbReference>
<feature type="coiled-coil region" evidence="1">
    <location>
        <begin position="535"/>
        <end position="562"/>
    </location>
</feature>
<accession>A0A914HXI2</accession>
<dbReference type="Proteomes" id="UP000887572">
    <property type="component" value="Unplaced"/>
</dbReference>
<dbReference type="Gene3D" id="1.10.510.10">
    <property type="entry name" value="Transferase(Phosphotransferase) domain 1"/>
    <property type="match status" value="1"/>
</dbReference>
<organism evidence="5 6">
    <name type="scientific">Globodera rostochiensis</name>
    <name type="common">Golden nematode worm</name>
    <name type="synonym">Heterodera rostochiensis</name>
    <dbReference type="NCBI Taxonomy" id="31243"/>
    <lineage>
        <taxon>Eukaryota</taxon>
        <taxon>Metazoa</taxon>
        <taxon>Ecdysozoa</taxon>
        <taxon>Nematoda</taxon>
        <taxon>Chromadorea</taxon>
        <taxon>Rhabditida</taxon>
        <taxon>Tylenchina</taxon>
        <taxon>Tylenchomorpha</taxon>
        <taxon>Tylenchoidea</taxon>
        <taxon>Heteroderidae</taxon>
        <taxon>Heteroderinae</taxon>
        <taxon>Globodera</taxon>
    </lineage>
</organism>
<feature type="compositionally biased region" description="Basic residues" evidence="2">
    <location>
        <begin position="812"/>
        <end position="831"/>
    </location>
</feature>
<sequence length="831" mass="95987">MPIFCIAPLLVFISATEKLNSAQIDLECRHQSTAKFFLTIRKYIGEEEDEDDEEDQDDDGSSTEEEEEQREEIGANKYQSKVKMGNSPYAWDAKMRKYENEFPTKIKGVLDKATTQSANTAQSNAKNAKNISCGKAKVSSMTRLQYISFADNAKKQIFRSDKAYKTEKFELAFVGYSGSASEPQKGPLPIGKCVTVKIVEIDDKSNDSDDENGEDEEHLMRKRAENLIEMRKLNEFYVLGGVQEGIEPTLRRHLVQMFDVGELKTPRESRMRVLASVTELSNDGFHEWIYGMNTYFVDDDEFVEQIRELAWPIREFHQMAMHLDIKPKTYKFWKFRIDPGGAEGKGRRKRTEKGQLRQRAETLHKFTPEYAGPELHVLDEDAKALISPKSDMWAFGMMLLELLILQNASFYQLRAEPENREELEARIRNRLLEISALYKGFTADNKSGIVPIEFEEYKWPYAFWDALYDILRIWRHFPRTALLITNLLDTNLAKRLTAKGVLDYLDGKCYPSEVEEQLSTGDIRLFNRITVGQFIEKIEEKINSAEQRKQILGEDIRRLLEKGGGDAQRLAVGVKERIEQKHASRVTLKKNIHKWTRLRHWLGHALEKRTEAVAELVGMGPRGPTRMALLRPCDTDTTALDLSEAPKSTERHDEQQWEKRETNKQQKRQQTNVNRGEDVQFEWPNKKKAAVTDFWDAEEEGREEDEEGKFHLDEMDVNGRRLKEWESLRDQIEHFEWLQRQGKLLKMPIYEQCVQTVKVDIWEVKKQSEKYVAGSKKGIVVGNVPSPPTMANEAVPEKNIRKANEHIAIGPKRGKALTKSVAKRNRTGRGQ</sequence>
<feature type="chain" id="PRO_5037769684" evidence="3">
    <location>
        <begin position="22"/>
        <end position="831"/>
    </location>
</feature>
<dbReference type="SUPFAM" id="SSF56112">
    <property type="entry name" value="Protein kinase-like (PK-like)"/>
    <property type="match status" value="1"/>
</dbReference>
<dbReference type="InterPro" id="IPR011009">
    <property type="entry name" value="Kinase-like_dom_sf"/>
</dbReference>
<dbReference type="PROSITE" id="PS50011">
    <property type="entry name" value="PROTEIN_KINASE_DOM"/>
    <property type="match status" value="1"/>
</dbReference>
<dbReference type="SMART" id="SM00220">
    <property type="entry name" value="S_TKc"/>
    <property type="match status" value="1"/>
</dbReference>
<reference evidence="6" key="1">
    <citation type="submission" date="2022-11" db="UniProtKB">
        <authorList>
            <consortium name="WormBaseParasite"/>
        </authorList>
    </citation>
    <scope>IDENTIFICATION</scope>
</reference>
<feature type="region of interest" description="Disordered" evidence="2">
    <location>
        <begin position="637"/>
        <end position="679"/>
    </location>
</feature>
<evidence type="ECO:0000259" key="4">
    <source>
        <dbReference type="PROSITE" id="PS50011"/>
    </source>
</evidence>
<feature type="region of interest" description="Disordered" evidence="2">
    <location>
        <begin position="811"/>
        <end position="831"/>
    </location>
</feature>
<evidence type="ECO:0000256" key="1">
    <source>
        <dbReference type="SAM" id="Coils"/>
    </source>
</evidence>
<dbReference type="GO" id="GO:0005524">
    <property type="term" value="F:ATP binding"/>
    <property type="evidence" value="ECO:0007669"/>
    <property type="project" value="InterPro"/>
</dbReference>
<keyword evidence="1" id="KW-0175">Coiled coil</keyword>
<dbReference type="PANTHER" id="PTHR44167">
    <property type="entry name" value="OVARIAN-SPECIFIC SERINE/THREONINE-PROTEIN KINASE LOK-RELATED"/>
    <property type="match status" value="1"/>
</dbReference>
<keyword evidence="5" id="KW-1185">Reference proteome</keyword>
<name>A0A914HXI2_GLORO</name>
<feature type="signal peptide" evidence="3">
    <location>
        <begin position="1"/>
        <end position="21"/>
    </location>
</feature>
<dbReference type="InterPro" id="IPR000719">
    <property type="entry name" value="Prot_kinase_dom"/>
</dbReference>
<feature type="region of interest" description="Disordered" evidence="2">
    <location>
        <begin position="46"/>
        <end position="79"/>
    </location>
</feature>